<dbReference type="GO" id="GO:0043772">
    <property type="term" value="F:acyl-phosphate glycerol-3-phosphate acyltransferase activity"/>
    <property type="evidence" value="ECO:0007669"/>
    <property type="project" value="UniProtKB-UniRule"/>
</dbReference>
<evidence type="ECO:0000256" key="4">
    <source>
        <dbReference type="ARBA" id="ARBA00022692"/>
    </source>
</evidence>
<comment type="pathway">
    <text evidence="10">Lipid metabolism; phospholipid metabolism.</text>
</comment>
<feature type="transmembrane region" description="Helical" evidence="10">
    <location>
        <begin position="172"/>
        <end position="187"/>
    </location>
</feature>
<keyword evidence="8 10" id="KW-0594">Phospholipid biosynthesis</keyword>
<evidence type="ECO:0000256" key="1">
    <source>
        <dbReference type="ARBA" id="ARBA00022475"/>
    </source>
</evidence>
<dbReference type="InterPro" id="IPR003811">
    <property type="entry name" value="G3P_acylTferase_PlsY"/>
</dbReference>
<dbReference type="PANTHER" id="PTHR30309">
    <property type="entry name" value="INNER MEMBRANE PROTEIN YGIH"/>
    <property type="match status" value="1"/>
</dbReference>
<proteinExistence type="inferred from homology"/>
<comment type="similarity">
    <text evidence="10">Belongs to the PlsY family.</text>
</comment>
<dbReference type="AlphaFoldDB" id="L1Q263"/>
<dbReference type="PANTHER" id="PTHR30309:SF0">
    <property type="entry name" value="GLYCEROL-3-PHOSPHATE ACYLTRANSFERASE-RELATED"/>
    <property type="match status" value="1"/>
</dbReference>
<keyword evidence="9 10" id="KW-1208">Phospholipid metabolism</keyword>
<reference evidence="11 12" key="1">
    <citation type="submission" date="2012-05" db="EMBL/GenBank/DDBJ databases">
        <authorList>
            <person name="Weinstock G."/>
            <person name="Sodergren E."/>
            <person name="Lobos E.A."/>
            <person name="Fulton L."/>
            <person name="Fulton R."/>
            <person name="Courtney L."/>
            <person name="Fronick C."/>
            <person name="O'Laughlin M."/>
            <person name="Godfrey J."/>
            <person name="Wilson R.M."/>
            <person name="Miner T."/>
            <person name="Farmer C."/>
            <person name="Delehaunty K."/>
            <person name="Cordes M."/>
            <person name="Minx P."/>
            <person name="Tomlinson C."/>
            <person name="Chen J."/>
            <person name="Wollam A."/>
            <person name="Pepin K.H."/>
            <person name="Bhonagiri V."/>
            <person name="Zhang X."/>
            <person name="Suruliraj S."/>
            <person name="Warren W."/>
            <person name="Mitreva M."/>
            <person name="Mardis E.R."/>
            <person name="Wilson R.K."/>
        </authorList>
    </citation>
    <scope>NUCLEOTIDE SEQUENCE [LARGE SCALE GENOMIC DNA]</scope>
    <source>
        <strain evidence="11 12">DSM 1785</strain>
    </source>
</reference>
<dbReference type="eggNOG" id="COG0344">
    <property type="taxonomic scope" value="Bacteria"/>
</dbReference>
<dbReference type="OrthoDB" id="9777124at2"/>
<keyword evidence="2 10" id="KW-0444">Lipid biosynthesis</keyword>
<dbReference type="HAMAP" id="MF_01043">
    <property type="entry name" value="PlsY"/>
    <property type="match status" value="1"/>
</dbReference>
<dbReference type="GO" id="GO:0005886">
    <property type="term" value="C:plasma membrane"/>
    <property type="evidence" value="ECO:0007669"/>
    <property type="project" value="UniProtKB-SubCell"/>
</dbReference>
<keyword evidence="6 10" id="KW-0443">Lipid metabolism</keyword>
<dbReference type="UniPathway" id="UPA00085"/>
<dbReference type="EC" id="2.3.1.275" evidence="10"/>
<dbReference type="HOGENOM" id="CLU_081254_4_0_9"/>
<comment type="caution">
    <text evidence="11">The sequence shown here is derived from an EMBL/GenBank/DDBJ whole genome shotgun (WGS) entry which is preliminary data.</text>
</comment>
<name>L1Q263_9CLOT</name>
<organism evidence="11 12">
    <name type="scientific">Clostridium celatum DSM 1785</name>
    <dbReference type="NCBI Taxonomy" id="545697"/>
    <lineage>
        <taxon>Bacteria</taxon>
        <taxon>Bacillati</taxon>
        <taxon>Bacillota</taxon>
        <taxon>Clostridia</taxon>
        <taxon>Eubacteriales</taxon>
        <taxon>Clostridiaceae</taxon>
        <taxon>Clostridium</taxon>
    </lineage>
</organism>
<evidence type="ECO:0000256" key="5">
    <source>
        <dbReference type="ARBA" id="ARBA00022989"/>
    </source>
</evidence>
<keyword evidence="12" id="KW-1185">Reference proteome</keyword>
<comment type="subcellular location">
    <subcellularLocation>
        <location evidence="10">Cell membrane</location>
        <topology evidence="10">Multi-pass membrane protein</topology>
    </subcellularLocation>
</comment>
<feature type="transmembrane region" description="Helical" evidence="10">
    <location>
        <begin position="76"/>
        <end position="100"/>
    </location>
</feature>
<dbReference type="Pfam" id="PF02660">
    <property type="entry name" value="G3P_acyltransf"/>
    <property type="match status" value="1"/>
</dbReference>
<dbReference type="SMART" id="SM01207">
    <property type="entry name" value="G3P_acyltransf"/>
    <property type="match status" value="1"/>
</dbReference>
<accession>L1Q263</accession>
<comment type="function">
    <text evidence="10">Catalyzes the transfer of an acyl group from acyl-phosphate (acyl-PO(4)) to glycerol-3-phosphate (G3P) to form lysophosphatidic acid (LPA). This enzyme utilizes acyl-phosphate as fatty acyl donor, but not acyl-CoA or acyl-ACP.</text>
</comment>
<evidence type="ECO:0000256" key="3">
    <source>
        <dbReference type="ARBA" id="ARBA00022679"/>
    </source>
</evidence>
<feature type="transmembrane region" description="Helical" evidence="10">
    <location>
        <begin position="6"/>
        <end position="26"/>
    </location>
</feature>
<evidence type="ECO:0000256" key="6">
    <source>
        <dbReference type="ARBA" id="ARBA00023098"/>
    </source>
</evidence>
<dbReference type="GO" id="GO:0008654">
    <property type="term" value="P:phospholipid biosynthetic process"/>
    <property type="evidence" value="ECO:0007669"/>
    <property type="project" value="UniProtKB-UniRule"/>
</dbReference>
<evidence type="ECO:0000313" key="11">
    <source>
        <dbReference type="EMBL" id="EKY22094.1"/>
    </source>
</evidence>
<dbReference type="NCBIfam" id="TIGR00023">
    <property type="entry name" value="glycerol-3-phosphate 1-O-acyltransferase PlsY"/>
    <property type="match status" value="1"/>
</dbReference>
<evidence type="ECO:0000256" key="9">
    <source>
        <dbReference type="ARBA" id="ARBA00023264"/>
    </source>
</evidence>
<keyword evidence="4 10" id="KW-0812">Transmembrane</keyword>
<evidence type="ECO:0000256" key="8">
    <source>
        <dbReference type="ARBA" id="ARBA00023209"/>
    </source>
</evidence>
<keyword evidence="3 10" id="KW-0808">Transferase</keyword>
<evidence type="ECO:0000256" key="2">
    <source>
        <dbReference type="ARBA" id="ARBA00022516"/>
    </source>
</evidence>
<dbReference type="STRING" id="545697.HMPREF0216_03424"/>
<evidence type="ECO:0000313" key="12">
    <source>
        <dbReference type="Proteomes" id="UP000010420"/>
    </source>
</evidence>
<evidence type="ECO:0000256" key="10">
    <source>
        <dbReference type="HAMAP-Rule" id="MF_01043"/>
    </source>
</evidence>
<keyword evidence="7 10" id="KW-0472">Membrane</keyword>
<comment type="subunit">
    <text evidence="10">Probably interacts with PlsX.</text>
</comment>
<evidence type="ECO:0000256" key="7">
    <source>
        <dbReference type="ARBA" id="ARBA00023136"/>
    </source>
</evidence>
<dbReference type="EMBL" id="AMEZ01000136">
    <property type="protein sequence ID" value="EKY22094.1"/>
    <property type="molecule type" value="Genomic_DNA"/>
</dbReference>
<keyword evidence="5 10" id="KW-1133">Transmembrane helix</keyword>
<protein>
    <recommendedName>
        <fullName evidence="10">Glycerol-3-phosphate acyltransferase</fullName>
    </recommendedName>
    <alternativeName>
        <fullName evidence="10">Acyl-PO4 G3P acyltransferase</fullName>
    </alternativeName>
    <alternativeName>
        <fullName evidence="10">Acyl-phosphate--glycerol-3-phosphate acyltransferase</fullName>
    </alternativeName>
    <alternativeName>
        <fullName evidence="10">G3P acyltransferase</fullName>
        <shortName evidence="10">GPAT</shortName>
        <ecNumber evidence="10">2.3.1.275</ecNumber>
    </alternativeName>
    <alternativeName>
        <fullName evidence="10">Lysophosphatidic acid synthase</fullName>
        <shortName evidence="10">LPA synthase</shortName>
    </alternativeName>
</protein>
<comment type="catalytic activity">
    <reaction evidence="10">
        <text>an acyl phosphate + sn-glycerol 3-phosphate = a 1-acyl-sn-glycero-3-phosphate + phosphate</text>
        <dbReference type="Rhea" id="RHEA:34075"/>
        <dbReference type="ChEBI" id="CHEBI:43474"/>
        <dbReference type="ChEBI" id="CHEBI:57597"/>
        <dbReference type="ChEBI" id="CHEBI:57970"/>
        <dbReference type="ChEBI" id="CHEBI:59918"/>
        <dbReference type="EC" id="2.3.1.275"/>
    </reaction>
</comment>
<dbReference type="PATRIC" id="fig|545697.3.peg.3347"/>
<feature type="transmembrane region" description="Helical" evidence="10">
    <location>
        <begin position="148"/>
        <end position="166"/>
    </location>
</feature>
<gene>
    <name evidence="10" type="primary">plsY</name>
    <name evidence="11" type="ORF">HMPREF0216_03424</name>
</gene>
<sequence>MEVFMLPLLIIFSYLMGSIPSGYILVKKKLNKDVRDYGSGNIGATNVKRVAGEKLSKITAICDMLKAIIPVLITRILLWSNVLTTGESLSLSLVAIAAILGHNYTIFLKFKGGKGVATSAAAFMCVVPIPFLITAVVFFGLKLFTKIVSIRSLAAGVTLFLSTYLLGYDKNYVLASLFACLLVFWRHRSNIVRLAKGEEK</sequence>
<keyword evidence="11" id="KW-0012">Acyltransferase</keyword>
<feature type="transmembrane region" description="Helical" evidence="10">
    <location>
        <begin position="120"/>
        <end position="141"/>
    </location>
</feature>
<dbReference type="Proteomes" id="UP000010420">
    <property type="component" value="Unassembled WGS sequence"/>
</dbReference>
<keyword evidence="1 10" id="KW-1003">Cell membrane</keyword>